<organism evidence="2 3">
    <name type="scientific">Paxillus rubicundulus Ve08.2h10</name>
    <dbReference type="NCBI Taxonomy" id="930991"/>
    <lineage>
        <taxon>Eukaryota</taxon>
        <taxon>Fungi</taxon>
        <taxon>Dikarya</taxon>
        <taxon>Basidiomycota</taxon>
        <taxon>Agaricomycotina</taxon>
        <taxon>Agaricomycetes</taxon>
        <taxon>Agaricomycetidae</taxon>
        <taxon>Boletales</taxon>
        <taxon>Paxilineae</taxon>
        <taxon>Paxillaceae</taxon>
        <taxon>Paxillus</taxon>
    </lineage>
</organism>
<dbReference type="STRING" id="930991.A0A0D0D2R7"/>
<dbReference type="EMBL" id="KN825639">
    <property type="protein sequence ID" value="KIK82328.1"/>
    <property type="molecule type" value="Genomic_DNA"/>
</dbReference>
<protein>
    <submittedName>
        <fullName evidence="2">Unplaced genomic scaffold scaffold_817, whole genome shotgun sequence</fullName>
    </submittedName>
</protein>
<evidence type="ECO:0000313" key="3">
    <source>
        <dbReference type="Proteomes" id="UP000054538"/>
    </source>
</evidence>
<reference evidence="3" key="2">
    <citation type="submission" date="2015-01" db="EMBL/GenBank/DDBJ databases">
        <title>Evolutionary Origins and Diversification of the Mycorrhizal Mutualists.</title>
        <authorList>
            <consortium name="DOE Joint Genome Institute"/>
            <consortium name="Mycorrhizal Genomics Consortium"/>
            <person name="Kohler A."/>
            <person name="Kuo A."/>
            <person name="Nagy L.G."/>
            <person name="Floudas D."/>
            <person name="Copeland A."/>
            <person name="Barry K.W."/>
            <person name="Cichocki N."/>
            <person name="Veneault-Fourrey C."/>
            <person name="LaButti K."/>
            <person name="Lindquist E.A."/>
            <person name="Lipzen A."/>
            <person name="Lundell T."/>
            <person name="Morin E."/>
            <person name="Murat C."/>
            <person name="Riley R."/>
            <person name="Ohm R."/>
            <person name="Sun H."/>
            <person name="Tunlid A."/>
            <person name="Henrissat B."/>
            <person name="Grigoriev I.V."/>
            <person name="Hibbett D.S."/>
            <person name="Martin F."/>
        </authorList>
    </citation>
    <scope>NUCLEOTIDE SEQUENCE [LARGE SCALE GENOMIC DNA]</scope>
    <source>
        <strain evidence="3">Ve08.2h10</strain>
    </source>
</reference>
<evidence type="ECO:0000256" key="1">
    <source>
        <dbReference type="SAM" id="MobiDB-lite"/>
    </source>
</evidence>
<dbReference type="Proteomes" id="UP000054538">
    <property type="component" value="Unassembled WGS sequence"/>
</dbReference>
<dbReference type="HOGENOM" id="CLU_1835799_0_0_1"/>
<evidence type="ECO:0000313" key="2">
    <source>
        <dbReference type="EMBL" id="KIK82328.1"/>
    </source>
</evidence>
<proteinExistence type="predicted"/>
<reference evidence="2 3" key="1">
    <citation type="submission" date="2014-04" db="EMBL/GenBank/DDBJ databases">
        <authorList>
            <consortium name="DOE Joint Genome Institute"/>
            <person name="Kuo A."/>
            <person name="Kohler A."/>
            <person name="Jargeat P."/>
            <person name="Nagy L.G."/>
            <person name="Floudas D."/>
            <person name="Copeland A."/>
            <person name="Barry K.W."/>
            <person name="Cichocki N."/>
            <person name="Veneault-Fourrey C."/>
            <person name="LaButti K."/>
            <person name="Lindquist E.A."/>
            <person name="Lipzen A."/>
            <person name="Lundell T."/>
            <person name="Morin E."/>
            <person name="Murat C."/>
            <person name="Sun H."/>
            <person name="Tunlid A."/>
            <person name="Henrissat B."/>
            <person name="Grigoriev I.V."/>
            <person name="Hibbett D.S."/>
            <person name="Martin F."/>
            <person name="Nordberg H.P."/>
            <person name="Cantor M.N."/>
            <person name="Hua S.X."/>
        </authorList>
    </citation>
    <scope>NUCLEOTIDE SEQUENCE [LARGE SCALE GENOMIC DNA]</scope>
    <source>
        <strain evidence="2 3">Ve08.2h10</strain>
    </source>
</reference>
<sequence length="140" mass="15390">MPTQLYGIPAPSPGQNTQMGLRPPNTTNVMDRGNLFPQAPLSRAQILERVNAIPQKPNTESGKQAYEVDVNAWDQMHGNAPPSLEHPYPIKPGMAQAGSGECFGCGEITDPPHMGYTCNATEPLCPQETHWHQLVMNMLW</sequence>
<dbReference type="AlphaFoldDB" id="A0A0D0D2R7"/>
<accession>A0A0D0D2R7</accession>
<gene>
    <name evidence="2" type="ORF">PAXRUDRAFT_153946</name>
</gene>
<dbReference type="InParanoid" id="A0A0D0D2R7"/>
<name>A0A0D0D2R7_9AGAM</name>
<feature type="region of interest" description="Disordered" evidence="1">
    <location>
        <begin position="1"/>
        <end position="21"/>
    </location>
</feature>
<dbReference type="OrthoDB" id="2678560at2759"/>
<keyword evidence="3" id="KW-1185">Reference proteome</keyword>